<comment type="caution">
    <text evidence="12">The sequence shown here is derived from an EMBL/GenBank/DDBJ whole genome shotgun (WGS) entry which is preliminary data.</text>
</comment>
<gene>
    <name evidence="12" type="ORF">RchiOBHm_Chr5g0010481</name>
</gene>
<feature type="signal peptide" evidence="9">
    <location>
        <begin position="1"/>
        <end position="27"/>
    </location>
</feature>
<accession>A0A2P6Q4K4</accession>
<dbReference type="Gramene" id="PRQ29122">
    <property type="protein sequence ID" value="PRQ29122"/>
    <property type="gene ID" value="RchiOBHm_Chr5g0010481"/>
</dbReference>
<dbReference type="OrthoDB" id="10253408at2759"/>
<dbReference type="SMART" id="SM00848">
    <property type="entry name" value="Inhibitor_I29"/>
    <property type="match status" value="1"/>
</dbReference>
<dbReference type="Pfam" id="PF00112">
    <property type="entry name" value="Peptidase_C1"/>
    <property type="match status" value="1"/>
</dbReference>
<keyword evidence="3 9" id="KW-0732">Signal</keyword>
<feature type="chain" id="PRO_5018562389" description="Vignain" evidence="9">
    <location>
        <begin position="28"/>
        <end position="347"/>
    </location>
</feature>
<protein>
    <recommendedName>
        <fullName evidence="8">Vignain</fullName>
    </recommendedName>
</protein>
<dbReference type="Pfam" id="PF08246">
    <property type="entry name" value="Inhibitor_I29"/>
    <property type="match status" value="1"/>
</dbReference>
<dbReference type="InterPro" id="IPR025660">
    <property type="entry name" value="Pept_his_AS"/>
</dbReference>
<dbReference type="InterPro" id="IPR025661">
    <property type="entry name" value="Pept_asp_AS"/>
</dbReference>
<comment type="similarity">
    <text evidence="1">Belongs to the peptidase C1 family.</text>
</comment>
<name>A0A2P6Q4K4_ROSCH</name>
<dbReference type="PROSITE" id="PS00139">
    <property type="entry name" value="THIOL_PROTEASE_CYS"/>
    <property type="match status" value="1"/>
</dbReference>
<dbReference type="FunFam" id="3.90.70.10:FF:000023">
    <property type="entry name" value="Senescence-specific cysteine protease SAG39"/>
    <property type="match status" value="1"/>
</dbReference>
<dbReference type="InterPro" id="IPR013201">
    <property type="entry name" value="Prot_inhib_I29"/>
</dbReference>
<dbReference type="CDD" id="cd02248">
    <property type="entry name" value="Peptidase_C1A"/>
    <property type="match status" value="1"/>
</dbReference>
<evidence type="ECO:0000256" key="7">
    <source>
        <dbReference type="ARBA" id="ARBA00023180"/>
    </source>
</evidence>
<evidence type="ECO:0000256" key="5">
    <source>
        <dbReference type="ARBA" id="ARBA00022807"/>
    </source>
</evidence>
<dbReference type="Gene3D" id="3.90.70.10">
    <property type="entry name" value="Cysteine proteinases"/>
    <property type="match status" value="1"/>
</dbReference>
<dbReference type="PROSITE" id="PS00640">
    <property type="entry name" value="THIOL_PROTEASE_ASN"/>
    <property type="match status" value="1"/>
</dbReference>
<dbReference type="EMBL" id="PDCK01000043">
    <property type="protein sequence ID" value="PRQ29122.1"/>
    <property type="molecule type" value="Genomic_DNA"/>
</dbReference>
<evidence type="ECO:0000259" key="11">
    <source>
        <dbReference type="SMART" id="SM00848"/>
    </source>
</evidence>
<dbReference type="GO" id="GO:0008234">
    <property type="term" value="F:cysteine-type peptidase activity"/>
    <property type="evidence" value="ECO:0007669"/>
    <property type="project" value="UniProtKB-KW"/>
</dbReference>
<evidence type="ECO:0000259" key="10">
    <source>
        <dbReference type="SMART" id="SM00645"/>
    </source>
</evidence>
<evidence type="ECO:0000256" key="8">
    <source>
        <dbReference type="ARBA" id="ARBA00069575"/>
    </source>
</evidence>
<keyword evidence="2" id="KW-0645">Protease</keyword>
<dbReference type="InterPro" id="IPR000169">
    <property type="entry name" value="Pept_cys_AS"/>
</dbReference>
<evidence type="ECO:0000313" key="12">
    <source>
        <dbReference type="EMBL" id="PRQ29122.1"/>
    </source>
</evidence>
<keyword evidence="13" id="KW-1185">Reference proteome</keyword>
<evidence type="ECO:0000256" key="6">
    <source>
        <dbReference type="ARBA" id="ARBA00023157"/>
    </source>
</evidence>
<evidence type="ECO:0000256" key="1">
    <source>
        <dbReference type="ARBA" id="ARBA00008455"/>
    </source>
</evidence>
<proteinExistence type="inferred from homology"/>
<organism evidence="12 13">
    <name type="scientific">Rosa chinensis</name>
    <name type="common">China rose</name>
    <dbReference type="NCBI Taxonomy" id="74649"/>
    <lineage>
        <taxon>Eukaryota</taxon>
        <taxon>Viridiplantae</taxon>
        <taxon>Streptophyta</taxon>
        <taxon>Embryophyta</taxon>
        <taxon>Tracheophyta</taxon>
        <taxon>Spermatophyta</taxon>
        <taxon>Magnoliopsida</taxon>
        <taxon>eudicotyledons</taxon>
        <taxon>Gunneridae</taxon>
        <taxon>Pentapetalae</taxon>
        <taxon>rosids</taxon>
        <taxon>fabids</taxon>
        <taxon>Rosales</taxon>
        <taxon>Rosaceae</taxon>
        <taxon>Rosoideae</taxon>
        <taxon>Rosoideae incertae sedis</taxon>
        <taxon>Rosa</taxon>
    </lineage>
</organism>
<dbReference type="SMART" id="SM00645">
    <property type="entry name" value="Pept_C1"/>
    <property type="match status" value="1"/>
</dbReference>
<keyword evidence="7" id="KW-0325">Glycoprotein</keyword>
<dbReference type="AlphaFoldDB" id="A0A2P6Q4K4"/>
<evidence type="ECO:0000256" key="4">
    <source>
        <dbReference type="ARBA" id="ARBA00022801"/>
    </source>
</evidence>
<evidence type="ECO:0000256" key="3">
    <source>
        <dbReference type="ARBA" id="ARBA00022729"/>
    </source>
</evidence>
<dbReference type="SUPFAM" id="SSF54001">
    <property type="entry name" value="Cysteine proteinases"/>
    <property type="match status" value="1"/>
</dbReference>
<dbReference type="GO" id="GO:0006508">
    <property type="term" value="P:proteolysis"/>
    <property type="evidence" value="ECO:0007669"/>
    <property type="project" value="UniProtKB-KW"/>
</dbReference>
<feature type="domain" description="Cathepsin propeptide inhibitor" evidence="11">
    <location>
        <begin position="42"/>
        <end position="99"/>
    </location>
</feature>
<evidence type="ECO:0000313" key="13">
    <source>
        <dbReference type="Proteomes" id="UP000238479"/>
    </source>
</evidence>
<keyword evidence="4 12" id="KW-0378">Hydrolase</keyword>
<dbReference type="InterPro" id="IPR000668">
    <property type="entry name" value="Peptidase_C1A_C"/>
</dbReference>
<dbReference type="PANTHER" id="PTHR12411">
    <property type="entry name" value="CYSTEINE PROTEASE FAMILY C1-RELATED"/>
    <property type="match status" value="1"/>
</dbReference>
<dbReference type="InterPro" id="IPR039417">
    <property type="entry name" value="Peptidase_C1A_papain-like"/>
</dbReference>
<dbReference type="OMA" id="NAREEHY"/>
<feature type="domain" description="Peptidase C1A papain C-terminal" evidence="10">
    <location>
        <begin position="129"/>
        <end position="344"/>
    </location>
</feature>
<sequence length="347" mass="38403">MAFILKSSSILLHVLLVFGIWASQAYCRTLPDAKVNVMLKRHDQWMARHGRAYKDHAEKEKRFKIFKDNVEFIESFNRGGNQPYSLRINEFADQTNEEFLTSRSGYNFQSPDLMSLSESSFRYDNVTAVPSSMDWREKGAVTPVKDQGDCGCCWAFSAVAATEGITKLKTGKLVSLSEQQLVDCDTRSAGCQGGLMDYAFKFIIRNKGLAAEANYPYQGVDGICMRNREESPAAKITGYEVVPNNEEALLKAVANQPVSVAIDASGIAMQFYSSGVFTGQCGSQLDHGVTAVGYGTSDDDGTKFWLLKNSWGRSWGEDGYIRIQRDVNVRGGLCGVTKQASYPTVDL</sequence>
<dbReference type="InterPro" id="IPR013128">
    <property type="entry name" value="Peptidase_C1A"/>
</dbReference>
<dbReference type="STRING" id="74649.A0A2P6Q4K4"/>
<dbReference type="Proteomes" id="UP000238479">
    <property type="component" value="Chromosome 5"/>
</dbReference>
<dbReference type="PRINTS" id="PR00705">
    <property type="entry name" value="PAPAIN"/>
</dbReference>
<evidence type="ECO:0000256" key="2">
    <source>
        <dbReference type="ARBA" id="ARBA00022670"/>
    </source>
</evidence>
<dbReference type="PROSITE" id="PS00639">
    <property type="entry name" value="THIOL_PROTEASE_HIS"/>
    <property type="match status" value="1"/>
</dbReference>
<keyword evidence="6" id="KW-1015">Disulfide bond</keyword>
<keyword evidence="5" id="KW-0788">Thiol protease</keyword>
<evidence type="ECO:0000256" key="9">
    <source>
        <dbReference type="SAM" id="SignalP"/>
    </source>
</evidence>
<dbReference type="InterPro" id="IPR038765">
    <property type="entry name" value="Papain-like_cys_pep_sf"/>
</dbReference>
<reference evidence="12 13" key="1">
    <citation type="journal article" date="2018" name="Nat. Genet.">
        <title>The Rosa genome provides new insights in the design of modern roses.</title>
        <authorList>
            <person name="Bendahmane M."/>
        </authorList>
    </citation>
    <scope>NUCLEOTIDE SEQUENCE [LARGE SCALE GENOMIC DNA]</scope>
    <source>
        <strain evidence="13">cv. Old Blush</strain>
    </source>
</reference>